<dbReference type="EMBL" id="JBFMKM010000008">
    <property type="protein sequence ID" value="KAL1304696.1"/>
    <property type="molecule type" value="Genomic_DNA"/>
</dbReference>
<organism evidence="2 3">
    <name type="scientific">Neodothiora populina</name>
    <dbReference type="NCBI Taxonomy" id="2781224"/>
    <lineage>
        <taxon>Eukaryota</taxon>
        <taxon>Fungi</taxon>
        <taxon>Dikarya</taxon>
        <taxon>Ascomycota</taxon>
        <taxon>Pezizomycotina</taxon>
        <taxon>Dothideomycetes</taxon>
        <taxon>Dothideomycetidae</taxon>
        <taxon>Dothideales</taxon>
        <taxon>Dothioraceae</taxon>
        <taxon>Neodothiora</taxon>
    </lineage>
</organism>
<evidence type="ECO:0000256" key="1">
    <source>
        <dbReference type="SAM" id="SignalP"/>
    </source>
</evidence>
<gene>
    <name evidence="2" type="ORF">AAFC00_003648</name>
</gene>
<feature type="chain" id="PRO_5045563858" evidence="1">
    <location>
        <begin position="23"/>
        <end position="310"/>
    </location>
</feature>
<feature type="signal peptide" evidence="1">
    <location>
        <begin position="1"/>
        <end position="22"/>
    </location>
</feature>
<sequence>MMKTVMNSRVWLHMLLASIVCARQHIDYAARNLDTISKIYNLTVYPNNLPIVQHGAAAVPPGLFNVNATGRVTPLGNFTGFDDSVEYFFALAPLPQANGAGVGFYEAEVVEFTSGCPEVAASVVYLRSGQVNQTTGAFIASPFTTTLKQVAFWNFDEDGLVLKYDAWIPNLQAYTRVGTGVDFSNVTVQQGAATGLCPVIQQRCTESNQQYSDVATCIEELDAKPFGNFDEAWGDNLACRTIHLILTQVRPEVHCPHVGPNGGNGPDNYKCVDIDYSVLYFNDPQLFGQPEGQPFTCHGHGYRSRRWDDQ</sequence>
<protein>
    <submittedName>
        <fullName evidence="2">Uncharacterized protein</fullName>
    </submittedName>
</protein>
<keyword evidence="1" id="KW-0732">Signal</keyword>
<dbReference type="GeneID" id="95977349"/>
<proteinExistence type="predicted"/>
<evidence type="ECO:0000313" key="2">
    <source>
        <dbReference type="EMBL" id="KAL1304696.1"/>
    </source>
</evidence>
<keyword evidence="3" id="KW-1185">Reference proteome</keyword>
<dbReference type="RefSeq" id="XP_069200971.1">
    <property type="nucleotide sequence ID" value="XM_069343151.1"/>
</dbReference>
<dbReference type="Proteomes" id="UP001562354">
    <property type="component" value="Unassembled WGS sequence"/>
</dbReference>
<reference evidence="2 3" key="1">
    <citation type="submission" date="2024-07" db="EMBL/GenBank/DDBJ databases">
        <title>Draft sequence of the Neodothiora populina.</title>
        <authorList>
            <person name="Drown D.D."/>
            <person name="Schuette U.S."/>
            <person name="Buechlein A.B."/>
            <person name="Rusch D.R."/>
            <person name="Winton L.W."/>
            <person name="Adams G.A."/>
        </authorList>
    </citation>
    <scope>NUCLEOTIDE SEQUENCE [LARGE SCALE GENOMIC DNA]</scope>
    <source>
        <strain evidence="2 3">CPC 39397</strain>
    </source>
</reference>
<evidence type="ECO:0000313" key="3">
    <source>
        <dbReference type="Proteomes" id="UP001562354"/>
    </source>
</evidence>
<comment type="caution">
    <text evidence="2">The sequence shown here is derived from an EMBL/GenBank/DDBJ whole genome shotgun (WGS) entry which is preliminary data.</text>
</comment>
<name>A0ABR3PEX4_9PEZI</name>
<accession>A0ABR3PEX4</accession>